<dbReference type="PROSITE" id="PS50011">
    <property type="entry name" value="PROTEIN_KINASE_DOM"/>
    <property type="match status" value="1"/>
</dbReference>
<feature type="region of interest" description="Disordered" evidence="16">
    <location>
        <begin position="1335"/>
        <end position="1354"/>
    </location>
</feature>
<feature type="coiled-coil region" evidence="15">
    <location>
        <begin position="573"/>
        <end position="750"/>
    </location>
</feature>
<dbReference type="SUPFAM" id="SSF56112">
    <property type="entry name" value="Protein kinase-like (PK-like)"/>
    <property type="match status" value="1"/>
</dbReference>
<keyword evidence="6" id="KW-0547">Nucleotide-binding</keyword>
<keyword evidence="10" id="KW-0067">ATP-binding</keyword>
<proteinExistence type="inferred from homology"/>
<evidence type="ECO:0000256" key="9">
    <source>
        <dbReference type="ARBA" id="ARBA00022833"/>
    </source>
</evidence>
<dbReference type="InterPro" id="IPR000961">
    <property type="entry name" value="AGC-kinase_C"/>
</dbReference>
<evidence type="ECO:0000256" key="3">
    <source>
        <dbReference type="ARBA" id="ARBA00022553"/>
    </source>
</evidence>
<dbReference type="Gene3D" id="2.30.29.30">
    <property type="entry name" value="Pleckstrin-homology domain (PH domain)/Phosphotyrosine-binding domain (PTB)"/>
    <property type="match status" value="1"/>
</dbReference>
<comment type="caution">
    <text evidence="20">The sequence shown here is derived from an EMBL/GenBank/DDBJ whole genome shotgun (WGS) entry which is preliminary data.</text>
</comment>
<dbReference type="Gene3D" id="1.10.510.10">
    <property type="entry name" value="Transferase(Phosphotransferase) domain 1"/>
    <property type="match status" value="1"/>
</dbReference>
<evidence type="ECO:0000313" key="21">
    <source>
        <dbReference type="Proteomes" id="UP001527925"/>
    </source>
</evidence>
<dbReference type="Pfam" id="PF00130">
    <property type="entry name" value="C1_1"/>
    <property type="match status" value="1"/>
</dbReference>
<evidence type="ECO:0000259" key="19">
    <source>
        <dbReference type="PROSITE" id="PS51285"/>
    </source>
</evidence>
<dbReference type="EMBL" id="JADGIZ020000003">
    <property type="protein sequence ID" value="KAL2919504.1"/>
    <property type="molecule type" value="Genomic_DNA"/>
</dbReference>
<evidence type="ECO:0000256" key="16">
    <source>
        <dbReference type="SAM" id="MobiDB-lite"/>
    </source>
</evidence>
<dbReference type="SMART" id="SM00109">
    <property type="entry name" value="C1"/>
    <property type="match status" value="1"/>
</dbReference>
<dbReference type="CDD" id="cd20826">
    <property type="entry name" value="C1_TNS2-like"/>
    <property type="match status" value="1"/>
</dbReference>
<dbReference type="SMART" id="SM00133">
    <property type="entry name" value="S_TK_X"/>
    <property type="match status" value="1"/>
</dbReference>
<keyword evidence="4" id="KW-0808">Transferase</keyword>
<sequence>MSAAPCDFSLSIKSRLEQLAQYISTESNQPSLSLEVLLDAFLAVYTDCKAASNNNEQIAGFIAQYDQLVPKLQTMRVNTRDFETIKTLATGAVGRVCLVRAKKDSNVYAMKILKKSDLLTRREAAFFMEERNALVFSQQSEWITTLYAAFQDDDNLYLVMEYVSGGSLRSLLNNRETSMDEAEARFYVAEMILALEVLHRYSYIHRDVKPENCLIDSSGHIKLADFGSCIRLSEASRVTSHETVGTPGKSAMTVARSTHYISPEILRAHEGNANYGQSVDWWSLGVILYELLFDEVPFYSESLVETYGKIMDHEKHFAFPDDVEITAVCRDLIQKLICNAEVRLGSKSIDEIKSHPWFEGVPWSTIRETKPPFVPELSGPEDTRYFEDEENESKKFAKKPLFGVAKNREFSGRNLPFVGYTYVKNATALISWPDLGTGGTESKTGTLSRAAAARDRALSTTAANSAANIAKIEELRTQLQQESQKSSALASSKKQLEDEAATLRSTLARESSQRAELQSAVSGLEKDRIRLETELKQLRLASDRDSHNIADLESKLSQLRSSQESEVQNKAEMHELVEIRKRLEREVANLAGSLKEEKAQSVRREIGVSELSKAKSMLDKETERLSHALQEEKKLRADAQAKADAQLKRVEAETARADHLEARFNELQIESARQASEVKTLRESLALSNEKSLRVGEQSAKLEKENAVLQVEVSSLQQRLSEAETLAGVLQKAAQELQESQRETVDHEIESLRGQVSSLGAARNKLAEELSQVGKAKALLEMERTDVRNKLAAETASHAETRQALDRAQQQLGEQTQRLAIVDEARKKLEAQIAELQSNNALLAEKLAGQDERVAELESEAVELRSAKQTLVVELSDMTVKYEQEAGSAAALRDQVAELQETCATELKSRVASEWQHAAVQQINSQLHHDIERLRARVDTITREHENSITEHHAAISDLKAASQVQEERLAAEKEQRYQLEDAKASLERWLKELEEDLSREGEARERLEKALDAANRRARELGAELETELVREQQLHERVNDLEHLAEALKFKLEAAEEREREREREIQLAQQTNDAKQRIDERSHQRFKLRGLFFKNSREPDSGPLQVPERHTQRLQDSDDDIRNSKEAEHRRKQSSQSMDSLASSLRLVSPIGPKNPETASIDFWNPNEQLQGWLKVPKGGKVKKGWKLQYAVVRDFKIVIFERDQDVDTMPGVTMIDITADIFLAKAVSQNEVIHANGKDIDLIFKVQTWSASGSTDEIETLEIQQRIQKLQTDVKLEENMQQAAEKILGVTSDAQKVLVISQIDSSNRRLRALKNELDKLLPLVNKSLGSANASMSSSKDSMENASQAESLGSKAADEYLSLRKELEAQLEDENKKREALSKLTHSDARKKQKEPKDVDVELLTSDRIIAKIKEGLEILNSGDREKMDALVQKMRKTQKTADQMGHFFTTRQFYKPTDCSVCHEALWDTKNQGLECTACRMICHKSCKPQVDVACQDIIKLQKVAPTYFLAKDPQDRARWLVGLGHMRKEYERTRRGIEGVAASPDKRMSSFIETPGSKRLSGIISGHSGASSRRATITGRN</sequence>
<evidence type="ECO:0000256" key="11">
    <source>
        <dbReference type="ARBA" id="ARBA00023054"/>
    </source>
</evidence>
<evidence type="ECO:0000256" key="7">
    <source>
        <dbReference type="ARBA" id="ARBA00022771"/>
    </source>
</evidence>
<dbReference type="SMART" id="SM00742">
    <property type="entry name" value="Hr1"/>
    <property type="match status" value="1"/>
</dbReference>
<dbReference type="InterPro" id="IPR000719">
    <property type="entry name" value="Prot_kinase_dom"/>
</dbReference>
<dbReference type="Pfam" id="PF25346">
    <property type="entry name" value="PH_MRCK"/>
    <property type="match status" value="1"/>
</dbReference>
<feature type="domain" description="AGC-kinase C-terminal" evidence="19">
    <location>
        <begin position="359"/>
        <end position="432"/>
    </location>
</feature>
<dbReference type="Gene3D" id="3.30.200.20">
    <property type="entry name" value="Phosphorylase Kinase, domain 1"/>
    <property type="match status" value="1"/>
</dbReference>
<dbReference type="PROSITE" id="PS00479">
    <property type="entry name" value="ZF_DAG_PE_1"/>
    <property type="match status" value="1"/>
</dbReference>
<evidence type="ECO:0000256" key="6">
    <source>
        <dbReference type="ARBA" id="ARBA00022741"/>
    </source>
</evidence>
<dbReference type="PANTHER" id="PTHR22988">
    <property type="entry name" value="MYOTONIC DYSTROPHY S/T KINASE-RELATED"/>
    <property type="match status" value="1"/>
</dbReference>
<feature type="compositionally biased region" description="Low complexity" evidence="16">
    <location>
        <begin position="1567"/>
        <end position="1580"/>
    </location>
</feature>
<dbReference type="PROSITE" id="PS00108">
    <property type="entry name" value="PROTEIN_KINASE_ST"/>
    <property type="match status" value="1"/>
</dbReference>
<dbReference type="InterPro" id="IPR011993">
    <property type="entry name" value="PH-like_dom_sf"/>
</dbReference>
<feature type="region of interest" description="Disordered" evidence="16">
    <location>
        <begin position="1064"/>
        <end position="1145"/>
    </location>
</feature>
<dbReference type="Pfam" id="PF00069">
    <property type="entry name" value="Pkinase"/>
    <property type="match status" value="1"/>
</dbReference>
<dbReference type="InterPro" id="IPR008271">
    <property type="entry name" value="Ser/Thr_kinase_AS"/>
</dbReference>
<feature type="region of interest" description="Disordered" evidence="16">
    <location>
        <begin position="1567"/>
        <end position="1586"/>
    </location>
</feature>
<feature type="compositionally biased region" description="Basic and acidic residues" evidence="16">
    <location>
        <begin position="1077"/>
        <end position="1086"/>
    </location>
</feature>
<keyword evidence="5" id="KW-0479">Metal-binding</keyword>
<dbReference type="Gene3D" id="3.30.60.20">
    <property type="match status" value="1"/>
</dbReference>
<dbReference type="InterPro" id="IPR046349">
    <property type="entry name" value="C1-like_sf"/>
</dbReference>
<accession>A0ABR4NJ98</accession>
<comment type="catalytic activity">
    <reaction evidence="13">
        <text>L-threonyl-[protein] + ATP = O-phospho-L-threonyl-[protein] + ADP + H(+)</text>
        <dbReference type="Rhea" id="RHEA:46608"/>
        <dbReference type="Rhea" id="RHEA-COMP:11060"/>
        <dbReference type="Rhea" id="RHEA-COMP:11605"/>
        <dbReference type="ChEBI" id="CHEBI:15378"/>
        <dbReference type="ChEBI" id="CHEBI:30013"/>
        <dbReference type="ChEBI" id="CHEBI:30616"/>
        <dbReference type="ChEBI" id="CHEBI:61977"/>
        <dbReference type="ChEBI" id="CHEBI:456216"/>
        <dbReference type="EC" id="2.7.11.1"/>
    </reaction>
</comment>
<evidence type="ECO:0000259" key="17">
    <source>
        <dbReference type="PROSITE" id="PS50011"/>
    </source>
</evidence>
<dbReference type="PROSITE" id="PS50081">
    <property type="entry name" value="ZF_DAG_PE_2"/>
    <property type="match status" value="1"/>
</dbReference>
<dbReference type="PROSITE" id="PS51285">
    <property type="entry name" value="AGC_KINASE_CTER"/>
    <property type="match status" value="1"/>
</dbReference>
<keyword evidence="2" id="KW-0723">Serine/threonine-protein kinase</keyword>
<dbReference type="SMART" id="SM00220">
    <property type="entry name" value="S_TKc"/>
    <property type="match status" value="1"/>
</dbReference>
<dbReference type="InterPro" id="IPR050839">
    <property type="entry name" value="Rho-assoc_Ser/Thr_Kinase"/>
</dbReference>
<dbReference type="PANTHER" id="PTHR22988:SF71">
    <property type="entry name" value="CITRON RHO-INTERACTING KINASE"/>
    <property type="match status" value="1"/>
</dbReference>
<keyword evidence="9" id="KW-0862">Zinc</keyword>
<keyword evidence="3" id="KW-0597">Phosphoprotein</keyword>
<dbReference type="InterPro" id="IPR002219">
    <property type="entry name" value="PKC_DAG/PE"/>
</dbReference>
<evidence type="ECO:0000256" key="12">
    <source>
        <dbReference type="ARBA" id="ARBA00038271"/>
    </source>
</evidence>
<evidence type="ECO:0000256" key="4">
    <source>
        <dbReference type="ARBA" id="ARBA00022679"/>
    </source>
</evidence>
<evidence type="ECO:0000256" key="8">
    <source>
        <dbReference type="ARBA" id="ARBA00022777"/>
    </source>
</evidence>
<evidence type="ECO:0000256" key="10">
    <source>
        <dbReference type="ARBA" id="ARBA00022840"/>
    </source>
</evidence>
<keyword evidence="21" id="KW-1185">Reference proteome</keyword>
<evidence type="ECO:0000256" key="14">
    <source>
        <dbReference type="ARBA" id="ARBA00048679"/>
    </source>
</evidence>
<dbReference type="Proteomes" id="UP001527925">
    <property type="component" value="Unassembled WGS sequence"/>
</dbReference>
<dbReference type="InterPro" id="IPR011072">
    <property type="entry name" value="HR1_rho-bd"/>
</dbReference>
<gene>
    <name evidence="20" type="ORF">HK105_201151</name>
</gene>
<feature type="domain" description="Phorbol-ester/DAG-type" evidence="18">
    <location>
        <begin position="1449"/>
        <end position="1499"/>
    </location>
</feature>
<feature type="domain" description="Protein kinase" evidence="17">
    <location>
        <begin position="82"/>
        <end position="358"/>
    </location>
</feature>
<organism evidence="20 21">
    <name type="scientific">Polyrhizophydium stewartii</name>
    <dbReference type="NCBI Taxonomy" id="2732419"/>
    <lineage>
        <taxon>Eukaryota</taxon>
        <taxon>Fungi</taxon>
        <taxon>Fungi incertae sedis</taxon>
        <taxon>Chytridiomycota</taxon>
        <taxon>Chytridiomycota incertae sedis</taxon>
        <taxon>Chytridiomycetes</taxon>
        <taxon>Rhizophydiales</taxon>
        <taxon>Rhizophydiales incertae sedis</taxon>
        <taxon>Polyrhizophydium</taxon>
    </lineage>
</organism>
<feature type="compositionally biased region" description="Basic and acidic residues" evidence="16">
    <location>
        <begin position="1110"/>
        <end position="1132"/>
    </location>
</feature>
<keyword evidence="11 15" id="KW-0175">Coiled coil</keyword>
<feature type="coiled-coil region" evidence="15">
    <location>
        <begin position="462"/>
        <end position="541"/>
    </location>
</feature>
<evidence type="ECO:0000256" key="1">
    <source>
        <dbReference type="ARBA" id="ARBA00012513"/>
    </source>
</evidence>
<comment type="catalytic activity">
    <reaction evidence="14">
        <text>L-seryl-[protein] + ATP = O-phospho-L-seryl-[protein] + ADP + H(+)</text>
        <dbReference type="Rhea" id="RHEA:17989"/>
        <dbReference type="Rhea" id="RHEA-COMP:9863"/>
        <dbReference type="Rhea" id="RHEA-COMP:11604"/>
        <dbReference type="ChEBI" id="CHEBI:15378"/>
        <dbReference type="ChEBI" id="CHEBI:29999"/>
        <dbReference type="ChEBI" id="CHEBI:30616"/>
        <dbReference type="ChEBI" id="CHEBI:83421"/>
        <dbReference type="ChEBI" id="CHEBI:456216"/>
        <dbReference type="EC" id="2.7.11.1"/>
    </reaction>
</comment>
<dbReference type="SUPFAM" id="SSF57889">
    <property type="entry name" value="Cysteine-rich domain"/>
    <property type="match status" value="1"/>
</dbReference>
<evidence type="ECO:0000256" key="13">
    <source>
        <dbReference type="ARBA" id="ARBA00047899"/>
    </source>
</evidence>
<keyword evidence="7" id="KW-0863">Zinc-finger</keyword>
<evidence type="ECO:0000256" key="15">
    <source>
        <dbReference type="SAM" id="Coils"/>
    </source>
</evidence>
<evidence type="ECO:0000256" key="2">
    <source>
        <dbReference type="ARBA" id="ARBA00022527"/>
    </source>
</evidence>
<evidence type="ECO:0000259" key="18">
    <source>
        <dbReference type="PROSITE" id="PS50081"/>
    </source>
</evidence>
<dbReference type="EC" id="2.7.11.1" evidence="1"/>
<protein>
    <recommendedName>
        <fullName evidence="1">non-specific serine/threonine protein kinase</fullName>
        <ecNumber evidence="1">2.7.11.1</ecNumber>
    </recommendedName>
</protein>
<keyword evidence="8" id="KW-0418">Kinase</keyword>
<feature type="region of interest" description="Disordered" evidence="16">
    <location>
        <begin position="1375"/>
        <end position="1400"/>
    </location>
</feature>
<name>A0ABR4NJ98_9FUNG</name>
<dbReference type="InterPro" id="IPR011009">
    <property type="entry name" value="Kinase-like_dom_sf"/>
</dbReference>
<feature type="compositionally biased region" description="Low complexity" evidence="16">
    <location>
        <begin position="1335"/>
        <end position="1350"/>
    </location>
</feature>
<evidence type="ECO:0000313" key="20">
    <source>
        <dbReference type="EMBL" id="KAL2919504.1"/>
    </source>
</evidence>
<evidence type="ECO:0000256" key="5">
    <source>
        <dbReference type="ARBA" id="ARBA00022723"/>
    </source>
</evidence>
<comment type="similarity">
    <text evidence="12">Belongs to the protein kinase superfamily. STE Ser/Thr protein kinase family. COT1 subfamily.</text>
</comment>
<reference evidence="20 21" key="1">
    <citation type="submission" date="2023-09" db="EMBL/GenBank/DDBJ databases">
        <title>Pangenome analysis of Batrachochytrium dendrobatidis and related Chytrids.</title>
        <authorList>
            <person name="Yacoub M.N."/>
            <person name="Stajich J.E."/>
            <person name="James T.Y."/>
        </authorList>
    </citation>
    <scope>NUCLEOTIDE SEQUENCE [LARGE SCALE GENOMIC DNA]</scope>
    <source>
        <strain evidence="20 21">JEL0888</strain>
    </source>
</reference>
<dbReference type="InterPro" id="IPR057529">
    <property type="entry name" value="MRCK/ROCK_PH"/>
</dbReference>